<feature type="domain" description="Peptidase M14" evidence="5">
    <location>
        <begin position="67"/>
        <end position="328"/>
    </location>
</feature>
<dbReference type="EMBL" id="CP047895">
    <property type="protein sequence ID" value="QHL90509.1"/>
    <property type="molecule type" value="Genomic_DNA"/>
</dbReference>
<dbReference type="PANTHER" id="PTHR11705">
    <property type="entry name" value="PROTEASE FAMILY M14 CARBOXYPEPTIDASE A,B"/>
    <property type="match status" value="1"/>
</dbReference>
<evidence type="ECO:0000256" key="1">
    <source>
        <dbReference type="ARBA" id="ARBA00001947"/>
    </source>
</evidence>
<evidence type="ECO:0000259" key="5">
    <source>
        <dbReference type="PROSITE" id="PS52035"/>
    </source>
</evidence>
<dbReference type="PANTHER" id="PTHR11705:SF145">
    <property type="entry name" value="PEPTIDASE M14 CARBOXYPEPTIDASE A DOMAIN-CONTAINING PROTEIN"/>
    <property type="match status" value="1"/>
</dbReference>
<sequence>MACLVPLLGAASLSLAAPSQSAVQPGPSTSQPAPLPPLLPWSGRSEALVVAANDPWITPAERTGFAETPDYAATRAWLDRLVKASPLLSIESFGRTAEGRELYAVRARKGSGAKPVVLVQAGIHAGEIDGKDAGLMLLRDIALRGKDRLLDGVDLVFVPIFNADGHERSSAWSRPNQRGPASQGWRTTAQNLNLNRDYLKADSPEMGAMLGLIRRLDPVLYLDLHVTDGTDYQYDITYAFAGWRGLYATAPAIGRWLDQRLRPAVDAALVRHGHVPGYYVSAVDNRDPARGILHDPESPRYSTGYGDFRRLPTVLVETHSLKPYRQRVLGTYVLVEEALRLAGTESAALRDAIASDRQQRPAELVVRWQRLTDPIYTVDFKGIAHQMFPSPISGRDEVRWLGRPVSLKMPVFGEAPAQSVRLPAAWWVPAHADKVIERLDLHGIAYERIAAPRTLRLDMVRLSGPKFRSANEGHVPLDARLTHEQREERYPAGSVRVPADQPLGLLAAALLEPESPDSLLAWNYFPEILQRTEYMEGYVIEPMAERMMAADPALRAAFETRLRMDPAFASDPEARLGWFYERSPYADARYLLYPVGRELLPDSR</sequence>
<dbReference type="KEGG" id="schy:GVO57_06220"/>
<keyword evidence="6" id="KW-0378">Hydrolase</keyword>
<keyword evidence="6" id="KW-0121">Carboxypeptidase</keyword>
<dbReference type="CDD" id="cd06241">
    <property type="entry name" value="M14-like"/>
    <property type="match status" value="1"/>
</dbReference>
<dbReference type="SMART" id="SM00631">
    <property type="entry name" value="Zn_pept"/>
    <property type="match status" value="1"/>
</dbReference>
<evidence type="ECO:0000313" key="6">
    <source>
        <dbReference type="EMBL" id="QHL90509.1"/>
    </source>
</evidence>
<keyword evidence="4" id="KW-0732">Signal</keyword>
<dbReference type="SUPFAM" id="SSF53187">
    <property type="entry name" value="Zn-dependent exopeptidases"/>
    <property type="match status" value="1"/>
</dbReference>
<evidence type="ECO:0000256" key="4">
    <source>
        <dbReference type="SAM" id="SignalP"/>
    </source>
</evidence>
<name>A0A7Z2S988_9SPHN</name>
<comment type="similarity">
    <text evidence="2 3">Belongs to the peptidase M14 family.</text>
</comment>
<evidence type="ECO:0000256" key="2">
    <source>
        <dbReference type="ARBA" id="ARBA00005988"/>
    </source>
</evidence>
<dbReference type="GO" id="GO:0006508">
    <property type="term" value="P:proteolysis"/>
    <property type="evidence" value="ECO:0007669"/>
    <property type="project" value="InterPro"/>
</dbReference>
<feature type="chain" id="PRO_5030629180" evidence="4">
    <location>
        <begin position="17"/>
        <end position="604"/>
    </location>
</feature>
<dbReference type="GO" id="GO:0005615">
    <property type="term" value="C:extracellular space"/>
    <property type="evidence" value="ECO:0007669"/>
    <property type="project" value="TreeGrafter"/>
</dbReference>
<evidence type="ECO:0000313" key="7">
    <source>
        <dbReference type="Proteomes" id="UP000464468"/>
    </source>
</evidence>
<dbReference type="Proteomes" id="UP000464468">
    <property type="component" value="Chromosome"/>
</dbReference>
<dbReference type="Pfam" id="PF00246">
    <property type="entry name" value="Peptidase_M14"/>
    <property type="match status" value="1"/>
</dbReference>
<dbReference type="GO" id="GO:0008270">
    <property type="term" value="F:zinc ion binding"/>
    <property type="evidence" value="ECO:0007669"/>
    <property type="project" value="InterPro"/>
</dbReference>
<dbReference type="PROSITE" id="PS52035">
    <property type="entry name" value="PEPTIDASE_M14"/>
    <property type="match status" value="1"/>
</dbReference>
<accession>A0A7Z2S988</accession>
<dbReference type="InterPro" id="IPR000834">
    <property type="entry name" value="Peptidase_M14"/>
</dbReference>
<organism evidence="6 7">
    <name type="scientific">Sphingomonas changnyeongensis</name>
    <dbReference type="NCBI Taxonomy" id="2698679"/>
    <lineage>
        <taxon>Bacteria</taxon>
        <taxon>Pseudomonadati</taxon>
        <taxon>Pseudomonadota</taxon>
        <taxon>Alphaproteobacteria</taxon>
        <taxon>Sphingomonadales</taxon>
        <taxon>Sphingomonadaceae</taxon>
        <taxon>Sphingomonas</taxon>
    </lineage>
</organism>
<dbReference type="Gene3D" id="3.40.630.10">
    <property type="entry name" value="Zn peptidases"/>
    <property type="match status" value="1"/>
</dbReference>
<evidence type="ECO:0000256" key="3">
    <source>
        <dbReference type="PROSITE-ProRule" id="PRU01379"/>
    </source>
</evidence>
<proteinExistence type="inferred from homology"/>
<comment type="cofactor">
    <cofactor evidence="1">
        <name>Zn(2+)</name>
        <dbReference type="ChEBI" id="CHEBI:29105"/>
    </cofactor>
</comment>
<gene>
    <name evidence="6" type="ORF">GVO57_06220</name>
</gene>
<dbReference type="AlphaFoldDB" id="A0A7Z2S988"/>
<reference evidence="6 7" key="1">
    <citation type="submission" date="2020-01" db="EMBL/GenBank/DDBJ databases">
        <title>Sphingomonas sp. C33 whole genome sequece.</title>
        <authorList>
            <person name="Park C."/>
        </authorList>
    </citation>
    <scope>NUCLEOTIDE SEQUENCE [LARGE SCALE GENOMIC DNA]</scope>
    <source>
        <strain evidence="6 7">C33</strain>
    </source>
</reference>
<keyword evidence="7" id="KW-1185">Reference proteome</keyword>
<comment type="caution">
    <text evidence="3">Lacks conserved residue(s) required for the propagation of feature annotation.</text>
</comment>
<keyword evidence="6" id="KW-0645">Protease</keyword>
<protein>
    <submittedName>
        <fullName evidence="6">Carboxypeptidase</fullName>
    </submittedName>
</protein>
<dbReference type="GO" id="GO:0004181">
    <property type="term" value="F:metallocarboxypeptidase activity"/>
    <property type="evidence" value="ECO:0007669"/>
    <property type="project" value="InterPro"/>
</dbReference>
<feature type="signal peptide" evidence="4">
    <location>
        <begin position="1"/>
        <end position="16"/>
    </location>
</feature>